<dbReference type="AlphaFoldDB" id="A0A9W9E0D0"/>
<reference evidence="1" key="1">
    <citation type="submission" date="2022-08" db="EMBL/GenBank/DDBJ databases">
        <authorList>
            <consortium name="DOE Joint Genome Institute"/>
            <person name="Min B."/>
            <person name="Riley R."/>
            <person name="Sierra-Patev S."/>
            <person name="Naranjo-Ortiz M."/>
            <person name="Looney B."/>
            <person name="Konkel Z."/>
            <person name="Slot J.C."/>
            <person name="Sakamoto Y."/>
            <person name="Steenwyk J.L."/>
            <person name="Rokas A."/>
            <person name="Carro J."/>
            <person name="Camarero S."/>
            <person name="Ferreira P."/>
            <person name="Molpeceres G."/>
            <person name="Ruiz-Duenas F.J."/>
            <person name="Serrano A."/>
            <person name="Henrissat B."/>
            <person name="Drula E."/>
            <person name="Hughes K.W."/>
            <person name="Mata J.L."/>
            <person name="Ishikawa N.K."/>
            <person name="Vargas-Isla R."/>
            <person name="Ushijima S."/>
            <person name="Smith C.A."/>
            <person name="Ahrendt S."/>
            <person name="Andreopoulos W."/>
            <person name="He G."/>
            <person name="Labutti K."/>
            <person name="Lipzen A."/>
            <person name="Ng V."/>
            <person name="Sandor L."/>
            <person name="Barry K."/>
            <person name="Martinez A.T."/>
            <person name="Xiao Y."/>
            <person name="Gibbons J.G."/>
            <person name="Terashima K."/>
            <person name="Hibbett D.S."/>
            <person name="Grigoriev I.V."/>
        </authorList>
    </citation>
    <scope>NUCLEOTIDE SEQUENCE</scope>
    <source>
        <strain evidence="1">Sp2 HRB7682 ss15</strain>
    </source>
</reference>
<proteinExistence type="predicted"/>
<gene>
    <name evidence="1" type="ORF">C8J55DRAFT_485274</name>
</gene>
<evidence type="ECO:0000313" key="2">
    <source>
        <dbReference type="Proteomes" id="UP001150238"/>
    </source>
</evidence>
<reference evidence="1" key="2">
    <citation type="journal article" date="2023" name="Proc. Natl. Acad. Sci. U.S.A.">
        <title>A global phylogenomic analysis of the shiitake genus Lentinula.</title>
        <authorList>
            <person name="Sierra-Patev S."/>
            <person name="Min B."/>
            <person name="Naranjo-Ortiz M."/>
            <person name="Looney B."/>
            <person name="Konkel Z."/>
            <person name="Slot J.C."/>
            <person name="Sakamoto Y."/>
            <person name="Steenwyk J.L."/>
            <person name="Rokas A."/>
            <person name="Carro J."/>
            <person name="Camarero S."/>
            <person name="Ferreira P."/>
            <person name="Molpeceres G."/>
            <person name="Ruiz-Duenas F.J."/>
            <person name="Serrano A."/>
            <person name="Henrissat B."/>
            <person name="Drula E."/>
            <person name="Hughes K.W."/>
            <person name="Mata J.L."/>
            <person name="Ishikawa N.K."/>
            <person name="Vargas-Isla R."/>
            <person name="Ushijima S."/>
            <person name="Smith C.A."/>
            <person name="Donoghue J."/>
            <person name="Ahrendt S."/>
            <person name="Andreopoulos W."/>
            <person name="He G."/>
            <person name="LaButti K."/>
            <person name="Lipzen A."/>
            <person name="Ng V."/>
            <person name="Riley R."/>
            <person name="Sandor L."/>
            <person name="Barry K."/>
            <person name="Martinez A.T."/>
            <person name="Xiao Y."/>
            <person name="Gibbons J.G."/>
            <person name="Terashima K."/>
            <person name="Grigoriev I.V."/>
            <person name="Hibbett D."/>
        </authorList>
    </citation>
    <scope>NUCLEOTIDE SEQUENCE</scope>
    <source>
        <strain evidence="1">Sp2 HRB7682 ss15</strain>
    </source>
</reference>
<protein>
    <submittedName>
        <fullName evidence="1">Uncharacterized protein</fullName>
    </submittedName>
</protein>
<name>A0A9W9E0D0_9AGAR</name>
<dbReference type="EMBL" id="JANVFS010000003">
    <property type="protein sequence ID" value="KAJ4493953.1"/>
    <property type="molecule type" value="Genomic_DNA"/>
</dbReference>
<sequence>MGMVASGEDEEGVLLEVCFDVSDTISGRYELDSALVQTSKPRPIIQLLSQERRLCAISTMGMVASGEDEEGVLLEVLSQERRLCAISTVGMVASGEDKEGVLLEVLSQERRLCAISTMGMVTSREDEEGVLLEYHKNGSIENSITRTAVLRIVLQERRLCAISTMGMVASGEDEEGVLLEVCFDVPDTISGRYELDSALVQTSKPRPILQLRIPVLLH</sequence>
<organism evidence="1 2">
    <name type="scientific">Lentinula lateritia</name>
    <dbReference type="NCBI Taxonomy" id="40482"/>
    <lineage>
        <taxon>Eukaryota</taxon>
        <taxon>Fungi</taxon>
        <taxon>Dikarya</taxon>
        <taxon>Basidiomycota</taxon>
        <taxon>Agaricomycotina</taxon>
        <taxon>Agaricomycetes</taxon>
        <taxon>Agaricomycetidae</taxon>
        <taxon>Agaricales</taxon>
        <taxon>Marasmiineae</taxon>
        <taxon>Omphalotaceae</taxon>
        <taxon>Lentinula</taxon>
    </lineage>
</organism>
<dbReference type="Proteomes" id="UP001150238">
    <property type="component" value="Unassembled WGS sequence"/>
</dbReference>
<evidence type="ECO:0000313" key="1">
    <source>
        <dbReference type="EMBL" id="KAJ4493953.1"/>
    </source>
</evidence>
<accession>A0A9W9E0D0</accession>
<comment type="caution">
    <text evidence="1">The sequence shown here is derived from an EMBL/GenBank/DDBJ whole genome shotgun (WGS) entry which is preliminary data.</text>
</comment>